<evidence type="ECO:0000313" key="2">
    <source>
        <dbReference type="Proteomes" id="UP001631993"/>
    </source>
</evidence>
<dbReference type="RefSeq" id="WP_409096877.1">
    <property type="nucleotide sequence ID" value="NZ_JBJVND010000044.1"/>
</dbReference>
<accession>A0ABW9IYE2</accession>
<sequence length="74" mass="8226">MPEQPWATEHTVHMFRQSESRAAAADSDGRRWMERRATELALVVCNCGLNTGWVPMDQLPSLPEILGRHGVPGA</sequence>
<dbReference type="EMBL" id="JBJVNE010000032">
    <property type="protein sequence ID" value="MFM9652769.1"/>
    <property type="molecule type" value="Genomic_DNA"/>
</dbReference>
<evidence type="ECO:0000313" key="1">
    <source>
        <dbReference type="EMBL" id="MFM9652769.1"/>
    </source>
</evidence>
<dbReference type="Proteomes" id="UP001631993">
    <property type="component" value="Unassembled WGS sequence"/>
</dbReference>
<gene>
    <name evidence="1" type="ORF">ACKI1S_42550</name>
</gene>
<protein>
    <submittedName>
        <fullName evidence="1">Uncharacterized protein</fullName>
    </submittedName>
</protein>
<name>A0ABW9IYE2_STRGJ</name>
<reference evidence="1 2" key="1">
    <citation type="submission" date="2024-12" db="EMBL/GenBank/DDBJ databases">
        <title>Forecasting of Potato common scab and diversities of Pathogenic streptomyces spp. in china.</title>
        <authorList>
            <person name="Handique U."/>
            <person name="Wu J."/>
        </authorList>
    </citation>
    <scope>NUCLEOTIDE SEQUENCE [LARGE SCALE GENOMIC DNA]</scope>
    <source>
        <strain evidence="1 2">ZRIMU1585</strain>
    </source>
</reference>
<proteinExistence type="predicted"/>
<comment type="caution">
    <text evidence="1">The sequence shown here is derived from an EMBL/GenBank/DDBJ whole genome shotgun (WGS) entry which is preliminary data.</text>
</comment>
<organism evidence="1 2">
    <name type="scientific">Streptomyces galilaeus</name>
    <dbReference type="NCBI Taxonomy" id="33899"/>
    <lineage>
        <taxon>Bacteria</taxon>
        <taxon>Bacillati</taxon>
        <taxon>Actinomycetota</taxon>
        <taxon>Actinomycetes</taxon>
        <taxon>Kitasatosporales</taxon>
        <taxon>Streptomycetaceae</taxon>
        <taxon>Streptomyces</taxon>
    </lineage>
</organism>
<keyword evidence="2" id="KW-1185">Reference proteome</keyword>